<keyword evidence="2" id="KW-1133">Transmembrane helix</keyword>
<gene>
    <name evidence="3" type="ORF">NHX12_032880</name>
</gene>
<comment type="caution">
    <text evidence="3">The sequence shown here is derived from an EMBL/GenBank/DDBJ whole genome shotgun (WGS) entry which is preliminary data.</text>
</comment>
<keyword evidence="4" id="KW-1185">Reference proteome</keyword>
<feature type="compositionally biased region" description="Low complexity" evidence="1">
    <location>
        <begin position="18"/>
        <end position="37"/>
    </location>
</feature>
<name>A0A9Q0IFU4_9TELE</name>
<feature type="transmembrane region" description="Helical" evidence="2">
    <location>
        <begin position="134"/>
        <end position="157"/>
    </location>
</feature>
<dbReference type="EMBL" id="JANIIK010000048">
    <property type="protein sequence ID" value="KAJ3598917.1"/>
    <property type="molecule type" value="Genomic_DNA"/>
</dbReference>
<organism evidence="3 4">
    <name type="scientific">Muraenolepis orangiensis</name>
    <name type="common">Patagonian moray cod</name>
    <dbReference type="NCBI Taxonomy" id="630683"/>
    <lineage>
        <taxon>Eukaryota</taxon>
        <taxon>Metazoa</taxon>
        <taxon>Chordata</taxon>
        <taxon>Craniata</taxon>
        <taxon>Vertebrata</taxon>
        <taxon>Euteleostomi</taxon>
        <taxon>Actinopterygii</taxon>
        <taxon>Neopterygii</taxon>
        <taxon>Teleostei</taxon>
        <taxon>Neoteleostei</taxon>
        <taxon>Acanthomorphata</taxon>
        <taxon>Zeiogadaria</taxon>
        <taxon>Gadariae</taxon>
        <taxon>Gadiformes</taxon>
        <taxon>Muraenolepidoidei</taxon>
        <taxon>Muraenolepididae</taxon>
        <taxon>Muraenolepis</taxon>
    </lineage>
</organism>
<evidence type="ECO:0000313" key="3">
    <source>
        <dbReference type="EMBL" id="KAJ3598917.1"/>
    </source>
</evidence>
<evidence type="ECO:0000256" key="1">
    <source>
        <dbReference type="SAM" id="MobiDB-lite"/>
    </source>
</evidence>
<reference evidence="3" key="1">
    <citation type="submission" date="2022-07" db="EMBL/GenBank/DDBJ databases">
        <title>Chromosome-level genome of Muraenolepis orangiensis.</title>
        <authorList>
            <person name="Kim J."/>
        </authorList>
    </citation>
    <scope>NUCLEOTIDE SEQUENCE</scope>
    <source>
        <strain evidence="3">KU_S4_2022</strain>
        <tissue evidence="3">Muscle</tissue>
    </source>
</reference>
<dbReference type="Proteomes" id="UP001148018">
    <property type="component" value="Unassembled WGS sequence"/>
</dbReference>
<feature type="transmembrane region" description="Helical" evidence="2">
    <location>
        <begin position="81"/>
        <end position="114"/>
    </location>
</feature>
<dbReference type="OrthoDB" id="9049620at2759"/>
<keyword evidence="2" id="KW-0812">Transmembrane</keyword>
<feature type="region of interest" description="Disordered" evidence="1">
    <location>
        <begin position="1"/>
        <end position="41"/>
    </location>
</feature>
<dbReference type="AlphaFoldDB" id="A0A9Q0IFU4"/>
<sequence length="179" mass="19255">MDRGYDSSPPGPDHHPEGPTGPAGAGASIRSRSASSIHTKRPKVSVLRHLFSESPSDRRSEEVEVDITDYNKRYSGAPRKLLVRGLTAVGGLVCLFCFRVALCCVGTVLSFSTHALDTVSPSSPSAPLETGRSLWGLLGVLDDLVAVVLLLICVINIHQQMEPERRRRTASVLATRGVL</sequence>
<accession>A0A9Q0IFU4</accession>
<proteinExistence type="predicted"/>
<protein>
    <submittedName>
        <fullName evidence="3">Uncharacterized protein</fullName>
    </submittedName>
</protein>
<evidence type="ECO:0000256" key="2">
    <source>
        <dbReference type="SAM" id="Phobius"/>
    </source>
</evidence>
<evidence type="ECO:0000313" key="4">
    <source>
        <dbReference type="Proteomes" id="UP001148018"/>
    </source>
</evidence>
<keyword evidence="2" id="KW-0472">Membrane</keyword>